<evidence type="ECO:0000259" key="2">
    <source>
        <dbReference type="Pfam" id="PF07727"/>
    </source>
</evidence>
<dbReference type="Proteomes" id="UP000321393">
    <property type="component" value="Unassembled WGS sequence"/>
</dbReference>
<dbReference type="OrthoDB" id="1745225at2759"/>
<accession>A0A5A7SL26</accession>
<organism evidence="3 4">
    <name type="scientific">Cucumis melo var. makuwa</name>
    <name type="common">Oriental melon</name>
    <dbReference type="NCBI Taxonomy" id="1194695"/>
    <lineage>
        <taxon>Eukaryota</taxon>
        <taxon>Viridiplantae</taxon>
        <taxon>Streptophyta</taxon>
        <taxon>Embryophyta</taxon>
        <taxon>Tracheophyta</taxon>
        <taxon>Spermatophyta</taxon>
        <taxon>Magnoliopsida</taxon>
        <taxon>eudicotyledons</taxon>
        <taxon>Gunneridae</taxon>
        <taxon>Pentapetalae</taxon>
        <taxon>rosids</taxon>
        <taxon>fabids</taxon>
        <taxon>Cucurbitales</taxon>
        <taxon>Cucurbitaceae</taxon>
        <taxon>Benincaseae</taxon>
        <taxon>Cucumis</taxon>
    </lineage>
</organism>
<evidence type="ECO:0000313" key="4">
    <source>
        <dbReference type="Proteomes" id="UP000321393"/>
    </source>
</evidence>
<keyword evidence="3" id="KW-0548">Nucleotidyltransferase</keyword>
<feature type="region of interest" description="Disordered" evidence="1">
    <location>
        <begin position="309"/>
        <end position="355"/>
    </location>
</feature>
<gene>
    <name evidence="3" type="ORF">E6C27_scaffold34G002700</name>
</gene>
<dbReference type="EMBL" id="SSTE01023063">
    <property type="protein sequence ID" value="KAA0025959.1"/>
    <property type="molecule type" value="Genomic_DNA"/>
</dbReference>
<keyword evidence="3" id="KW-0695">RNA-directed DNA polymerase</keyword>
<evidence type="ECO:0000256" key="1">
    <source>
        <dbReference type="SAM" id="MobiDB-lite"/>
    </source>
</evidence>
<dbReference type="InterPro" id="IPR013103">
    <property type="entry name" value="RVT_2"/>
</dbReference>
<proteinExistence type="predicted"/>
<evidence type="ECO:0000313" key="3">
    <source>
        <dbReference type="EMBL" id="KAA0025959.1"/>
    </source>
</evidence>
<reference evidence="3 4" key="1">
    <citation type="submission" date="2019-08" db="EMBL/GenBank/DDBJ databases">
        <title>Draft genome sequences of two oriental melons (Cucumis melo L. var makuwa).</title>
        <authorList>
            <person name="Kwon S.-Y."/>
        </authorList>
    </citation>
    <scope>NUCLEOTIDE SEQUENCE [LARGE SCALE GENOMIC DNA]</scope>
    <source>
        <strain evidence="4">cv. SW 3</strain>
        <tissue evidence="3">Leaf</tissue>
    </source>
</reference>
<feature type="domain" description="Reverse transcriptase Ty1/copia-type" evidence="2">
    <location>
        <begin position="405"/>
        <end position="476"/>
    </location>
</feature>
<feature type="compositionally biased region" description="Polar residues" evidence="1">
    <location>
        <begin position="343"/>
        <end position="354"/>
    </location>
</feature>
<name>A0A5A7SL26_CUCMM</name>
<keyword evidence="3" id="KW-0808">Transferase</keyword>
<dbReference type="GO" id="GO:0003964">
    <property type="term" value="F:RNA-directed DNA polymerase activity"/>
    <property type="evidence" value="ECO:0007669"/>
    <property type="project" value="UniProtKB-KW"/>
</dbReference>
<comment type="caution">
    <text evidence="3">The sequence shown here is derived from an EMBL/GenBank/DDBJ whole genome shotgun (WGS) entry which is preliminary data.</text>
</comment>
<dbReference type="AlphaFoldDB" id="A0A5A7SL26"/>
<protein>
    <submittedName>
        <fullName evidence="3">Reverse transcriptase</fullName>
    </submittedName>
</protein>
<sequence>MSINVLPPSSDRPPPLLQSNPYVLPPTDLSYHLDVRNPQIASIFDVGEPWAHANPNVQASSSLGIAQQLRQQITAIEATLGTTSNLVPMYSENPITSFPTLSSSYANASLTTLGVIVQNEKIKIVDGSLAPIARKGQISLFNGLPLHNMLHVPRISYNLLSISKITRELNCKATFLPDSVSFQDLSSRRMIVTARHNTGLYLLDDDASFSSISRTSLLSSYFSTSEKDLILCSNALPMFIVMVLTKLNSLLGLRLAYLLGILCTNETINAPTHLHGESVSEESNYMVPLESTCPTVVTLPDLSPYSTILPTNQDSEPIRDQGMTDSINSHSNNRMSENDRSETYSTDSHTNSKVGENDRSEQLFWKIRLNVKNAFLSGDLIEEVYMSPPPGFEAQFGQEDCNSDSYVDDIVLSGDDQAEINQLKQRMGNEFEIKDLENLKYFIGIEVVRSKEGISVFQRKYTFHLLTETGMLGYRPADTLIEFNCKLENSDD</sequence>
<dbReference type="Pfam" id="PF07727">
    <property type="entry name" value="RVT_2"/>
    <property type="match status" value="1"/>
</dbReference>
<feature type="compositionally biased region" description="Polar residues" evidence="1">
    <location>
        <begin position="323"/>
        <end position="335"/>
    </location>
</feature>